<keyword evidence="5" id="KW-0496">Mitochondrion</keyword>
<keyword evidence="12" id="KW-1185">Reference proteome</keyword>
<dbReference type="FunFam" id="3.90.280.10:FF:000018">
    <property type="entry name" value="Mitochondrial Ribosomal Protein, Large"/>
    <property type="match status" value="1"/>
</dbReference>
<evidence type="ECO:0000313" key="12">
    <source>
        <dbReference type="Proteomes" id="UP001432027"/>
    </source>
</evidence>
<evidence type="ECO:0000256" key="7">
    <source>
        <dbReference type="ARBA" id="ARBA00038016"/>
    </source>
</evidence>
<dbReference type="CDD" id="cd00866">
    <property type="entry name" value="PEBP_euk"/>
    <property type="match status" value="1"/>
</dbReference>
<dbReference type="InterPro" id="IPR036610">
    <property type="entry name" value="PEBP-like_sf"/>
</dbReference>
<dbReference type="EMBL" id="BTSX01000104">
    <property type="protein sequence ID" value="GMT08499.1"/>
    <property type="molecule type" value="Genomic_DNA"/>
</dbReference>
<comment type="subcellular location">
    <subcellularLocation>
        <location evidence="1">Mitochondrion</location>
    </subcellularLocation>
</comment>
<feature type="non-terminal residue" evidence="11">
    <location>
        <position position="1"/>
    </location>
</feature>
<evidence type="ECO:0000256" key="5">
    <source>
        <dbReference type="ARBA" id="ARBA00023128"/>
    </source>
</evidence>
<protein>
    <recommendedName>
        <fullName evidence="8">Large ribosomal subunit protein mL38</fullName>
    </recommendedName>
    <alternativeName>
        <fullName evidence="9">39S ribosomal protein L38, mitochondrial</fullName>
    </alternativeName>
</protein>
<keyword evidence="2" id="KW-0809">Transit peptide</keyword>
<keyword evidence="3" id="KW-0689">Ribosomal protein</keyword>
<dbReference type="Proteomes" id="UP001432027">
    <property type="component" value="Unassembled WGS sequence"/>
</dbReference>
<dbReference type="EMBL" id="BTSX01000005">
    <property type="protein sequence ID" value="GMT01086.1"/>
    <property type="molecule type" value="Genomic_DNA"/>
</dbReference>
<evidence type="ECO:0000313" key="11">
    <source>
        <dbReference type="EMBL" id="GMT08499.1"/>
    </source>
</evidence>
<organism evidence="11 12">
    <name type="scientific">Pristionchus entomophagus</name>
    <dbReference type="NCBI Taxonomy" id="358040"/>
    <lineage>
        <taxon>Eukaryota</taxon>
        <taxon>Metazoa</taxon>
        <taxon>Ecdysozoa</taxon>
        <taxon>Nematoda</taxon>
        <taxon>Chromadorea</taxon>
        <taxon>Rhabditida</taxon>
        <taxon>Rhabditina</taxon>
        <taxon>Diplogasteromorpha</taxon>
        <taxon>Diplogasteroidea</taxon>
        <taxon>Neodiplogasteridae</taxon>
        <taxon>Pristionchus</taxon>
    </lineage>
</organism>
<dbReference type="InterPro" id="IPR035810">
    <property type="entry name" value="PEBP_euk"/>
</dbReference>
<keyword evidence="4" id="KW-0175">Coiled coil</keyword>
<evidence type="ECO:0000256" key="4">
    <source>
        <dbReference type="ARBA" id="ARBA00023054"/>
    </source>
</evidence>
<dbReference type="SUPFAM" id="SSF49777">
    <property type="entry name" value="PEBP-like"/>
    <property type="match status" value="1"/>
</dbReference>
<name>A0AAV5URQ6_9BILA</name>
<dbReference type="InterPro" id="IPR008914">
    <property type="entry name" value="PEBP"/>
</dbReference>
<sequence>FQMSAAQYARLISRKYRGPKLPKINRPRRPRLLAWAGPTAFYPNRFYEQDKWYKARIDKPDLIPQLHIIDPTLYGESLADYLQKDKVVPTNIGFAEKDTKRVPKTSSDPQLEKLSRTKKLRIDISQLGEADQRMIAHFGVFEHLFNDNVYFNRTQNFEVSFADHGVYTGNVLWAEDTKTTPDVTRNMDHPIIVPVKVSIESVGAGGFNTIVVVNLDGNASEQPGEILHWLVANIPDGKNVSEGEEKVKWMQALPFLGTGFHRLSFLLLRHSVKIDVADIGSDLASRVFSTAQFYKKHEDTVTPSALLFSNVAYDMSVKEALHSQSLQSPLYEYEWNERLKRDQKEFPLKPMPFDLYLDQYRDSKEVQADLLRERLEKVGIDDVIPPKFLDDNYVENKKKLDAWNHSKLLERNRPESPVYNNALKY</sequence>
<evidence type="ECO:0000256" key="1">
    <source>
        <dbReference type="ARBA" id="ARBA00004173"/>
    </source>
</evidence>
<comment type="similarity">
    <text evidence="7">Belongs to the phosphatidylethanolamine-binding protein family. Mitochondrion-specific ribosomal protein mL38 subfamily.</text>
</comment>
<keyword evidence="6" id="KW-0687">Ribonucleoprotein</keyword>
<accession>A0AAV5URQ6</accession>
<dbReference type="AlphaFoldDB" id="A0AAV5URQ6"/>
<gene>
    <name evidence="10" type="ORF">PENTCL1PPCAC_23260</name>
    <name evidence="11" type="ORF">PENTCL1PPCAC_30673</name>
</gene>
<evidence type="ECO:0000256" key="3">
    <source>
        <dbReference type="ARBA" id="ARBA00022980"/>
    </source>
</evidence>
<evidence type="ECO:0000313" key="10">
    <source>
        <dbReference type="EMBL" id="GMT01086.1"/>
    </source>
</evidence>
<proteinExistence type="inferred from homology"/>
<evidence type="ECO:0000256" key="6">
    <source>
        <dbReference type="ARBA" id="ARBA00023274"/>
    </source>
</evidence>
<evidence type="ECO:0000256" key="2">
    <source>
        <dbReference type="ARBA" id="ARBA00022946"/>
    </source>
</evidence>
<dbReference type="Pfam" id="PF01161">
    <property type="entry name" value="PBP"/>
    <property type="match status" value="1"/>
</dbReference>
<dbReference type="PANTHER" id="PTHR11362">
    <property type="entry name" value="PHOSPHATIDYLETHANOLAMINE-BINDING PROTEIN"/>
    <property type="match status" value="1"/>
</dbReference>
<reference evidence="11" key="1">
    <citation type="submission" date="2023-10" db="EMBL/GenBank/DDBJ databases">
        <title>Genome assembly of Pristionchus species.</title>
        <authorList>
            <person name="Yoshida K."/>
            <person name="Sommer R.J."/>
        </authorList>
    </citation>
    <scope>NUCLEOTIDE SEQUENCE</scope>
    <source>
        <strain evidence="11">RS0144</strain>
    </source>
</reference>
<comment type="caution">
    <text evidence="11">The sequence shown here is derived from an EMBL/GenBank/DDBJ whole genome shotgun (WGS) entry which is preliminary data.</text>
</comment>
<dbReference type="Gene3D" id="3.90.280.10">
    <property type="entry name" value="PEBP-like"/>
    <property type="match status" value="1"/>
</dbReference>
<dbReference type="GO" id="GO:0005762">
    <property type="term" value="C:mitochondrial large ribosomal subunit"/>
    <property type="evidence" value="ECO:0007669"/>
    <property type="project" value="TreeGrafter"/>
</dbReference>
<evidence type="ECO:0000256" key="8">
    <source>
        <dbReference type="ARBA" id="ARBA00039444"/>
    </source>
</evidence>
<dbReference type="PANTHER" id="PTHR11362:SF133">
    <property type="entry name" value="LARGE RIBOSOMAL SUBUNIT PROTEIN ML38"/>
    <property type="match status" value="1"/>
</dbReference>
<evidence type="ECO:0000256" key="9">
    <source>
        <dbReference type="ARBA" id="ARBA00041206"/>
    </source>
</evidence>